<evidence type="ECO:0000256" key="5">
    <source>
        <dbReference type="ARBA" id="ARBA00022989"/>
    </source>
</evidence>
<dbReference type="GO" id="GO:0016780">
    <property type="term" value="F:phosphotransferase activity, for other substituted phosphate groups"/>
    <property type="evidence" value="ECO:0007669"/>
    <property type="project" value="TreeGrafter"/>
</dbReference>
<accession>X1SJQ8</accession>
<dbReference type="EMBL" id="BARW01020579">
    <property type="protein sequence ID" value="GAI93282.1"/>
    <property type="molecule type" value="Genomic_DNA"/>
</dbReference>
<name>X1SJQ8_9ZZZZ</name>
<evidence type="ECO:0000256" key="3">
    <source>
        <dbReference type="ARBA" id="ARBA00022679"/>
    </source>
</evidence>
<evidence type="ECO:0000313" key="8">
    <source>
        <dbReference type="EMBL" id="GAI93282.1"/>
    </source>
</evidence>
<proteinExistence type="predicted"/>
<feature type="domain" description="Bacterial sugar transferase" evidence="7">
    <location>
        <begin position="10"/>
        <end position="121"/>
    </location>
</feature>
<sequence length="127" mass="15217">LQAKNEWKKYLKIKKKDPRVTRVGKFIRKYSLDELPQFINIMKGDMSLVGPRPYMPREIEEIGKSYEIISRVKPGLTGLWQVRGRNILPFKKRLLLDEYYIRNWSLWLDIVILFKTMKVLITREGAY</sequence>
<evidence type="ECO:0000259" key="7">
    <source>
        <dbReference type="Pfam" id="PF02397"/>
    </source>
</evidence>
<organism evidence="8">
    <name type="scientific">marine sediment metagenome</name>
    <dbReference type="NCBI Taxonomy" id="412755"/>
    <lineage>
        <taxon>unclassified sequences</taxon>
        <taxon>metagenomes</taxon>
        <taxon>ecological metagenomes</taxon>
    </lineage>
</organism>
<keyword evidence="2" id="KW-1003">Cell membrane</keyword>
<dbReference type="InterPro" id="IPR003362">
    <property type="entry name" value="Bact_transf"/>
</dbReference>
<feature type="non-terminal residue" evidence="8">
    <location>
        <position position="1"/>
    </location>
</feature>
<keyword evidence="6" id="KW-0472">Membrane</keyword>
<protein>
    <recommendedName>
        <fullName evidence="7">Bacterial sugar transferase domain-containing protein</fullName>
    </recommendedName>
</protein>
<comment type="caution">
    <text evidence="8">The sequence shown here is derived from an EMBL/GenBank/DDBJ whole genome shotgun (WGS) entry which is preliminary data.</text>
</comment>
<comment type="subcellular location">
    <subcellularLocation>
        <location evidence="1">Cell membrane</location>
    </subcellularLocation>
</comment>
<dbReference type="PANTHER" id="PTHR30576:SF4">
    <property type="entry name" value="UNDECAPRENYL-PHOSPHATE GALACTOSE PHOSPHOTRANSFERASE"/>
    <property type="match status" value="1"/>
</dbReference>
<keyword evidence="5" id="KW-1133">Transmembrane helix</keyword>
<dbReference type="AlphaFoldDB" id="X1SJQ8"/>
<evidence type="ECO:0000256" key="6">
    <source>
        <dbReference type="ARBA" id="ARBA00023136"/>
    </source>
</evidence>
<keyword evidence="3" id="KW-0808">Transferase</keyword>
<evidence type="ECO:0000256" key="4">
    <source>
        <dbReference type="ARBA" id="ARBA00022692"/>
    </source>
</evidence>
<dbReference type="GO" id="GO:0005886">
    <property type="term" value="C:plasma membrane"/>
    <property type="evidence" value="ECO:0007669"/>
    <property type="project" value="UniProtKB-SubCell"/>
</dbReference>
<dbReference type="PANTHER" id="PTHR30576">
    <property type="entry name" value="COLANIC BIOSYNTHESIS UDP-GLUCOSE LIPID CARRIER TRANSFERASE"/>
    <property type="match status" value="1"/>
</dbReference>
<keyword evidence="4" id="KW-0812">Transmembrane</keyword>
<reference evidence="8" key="1">
    <citation type="journal article" date="2014" name="Front. Microbiol.">
        <title>High frequency of phylogenetically diverse reductive dehalogenase-homologous genes in deep subseafloor sedimentary metagenomes.</title>
        <authorList>
            <person name="Kawai M."/>
            <person name="Futagami T."/>
            <person name="Toyoda A."/>
            <person name="Takaki Y."/>
            <person name="Nishi S."/>
            <person name="Hori S."/>
            <person name="Arai W."/>
            <person name="Tsubouchi T."/>
            <person name="Morono Y."/>
            <person name="Uchiyama I."/>
            <person name="Ito T."/>
            <person name="Fujiyama A."/>
            <person name="Inagaki F."/>
            <person name="Takami H."/>
        </authorList>
    </citation>
    <scope>NUCLEOTIDE SEQUENCE</scope>
    <source>
        <strain evidence="8">Expedition CK06-06</strain>
    </source>
</reference>
<evidence type="ECO:0000256" key="1">
    <source>
        <dbReference type="ARBA" id="ARBA00004236"/>
    </source>
</evidence>
<evidence type="ECO:0000256" key="2">
    <source>
        <dbReference type="ARBA" id="ARBA00022475"/>
    </source>
</evidence>
<gene>
    <name evidence="8" type="ORF">S12H4_34744</name>
</gene>
<dbReference type="Pfam" id="PF02397">
    <property type="entry name" value="Bac_transf"/>
    <property type="match status" value="1"/>
</dbReference>